<evidence type="ECO:0000313" key="2">
    <source>
        <dbReference type="EMBL" id="OGN08032.1"/>
    </source>
</evidence>
<reference evidence="2 3" key="1">
    <citation type="journal article" date="2016" name="Nat. Commun.">
        <title>Thousands of microbial genomes shed light on interconnected biogeochemical processes in an aquifer system.</title>
        <authorList>
            <person name="Anantharaman K."/>
            <person name="Brown C.T."/>
            <person name="Hug L.A."/>
            <person name="Sharon I."/>
            <person name="Castelle C.J."/>
            <person name="Probst A.J."/>
            <person name="Thomas B.C."/>
            <person name="Singh A."/>
            <person name="Wilkins M.J."/>
            <person name="Karaoz U."/>
            <person name="Brodie E.L."/>
            <person name="Williams K.H."/>
            <person name="Hubbard S.S."/>
            <person name="Banfield J.F."/>
        </authorList>
    </citation>
    <scope>NUCLEOTIDE SEQUENCE [LARGE SCALE GENOMIC DNA]</scope>
</reference>
<protein>
    <recommendedName>
        <fullName evidence="4">ABC transporter substrate-binding protein</fullName>
    </recommendedName>
</protein>
<evidence type="ECO:0000313" key="3">
    <source>
        <dbReference type="Proteomes" id="UP000178023"/>
    </source>
</evidence>
<keyword evidence="1" id="KW-1133">Transmembrane helix</keyword>
<name>A0A1F8F4H7_9BACT</name>
<dbReference type="Gene3D" id="3.40.190.10">
    <property type="entry name" value="Periplasmic binding protein-like II"/>
    <property type="match status" value="1"/>
</dbReference>
<dbReference type="EMBL" id="MGJL01000012">
    <property type="protein sequence ID" value="OGN08032.1"/>
    <property type="molecule type" value="Genomic_DNA"/>
</dbReference>
<evidence type="ECO:0000256" key="1">
    <source>
        <dbReference type="SAM" id="Phobius"/>
    </source>
</evidence>
<dbReference type="Proteomes" id="UP000178023">
    <property type="component" value="Unassembled WGS sequence"/>
</dbReference>
<proteinExistence type="predicted"/>
<dbReference type="InterPro" id="IPR006059">
    <property type="entry name" value="SBP"/>
</dbReference>
<keyword evidence="1" id="KW-0472">Membrane</keyword>
<feature type="transmembrane region" description="Helical" evidence="1">
    <location>
        <begin position="12"/>
        <end position="35"/>
    </location>
</feature>
<comment type="caution">
    <text evidence="2">The sequence shown here is derived from an EMBL/GenBank/DDBJ whole genome shotgun (WGS) entry which is preliminary data.</text>
</comment>
<keyword evidence="1" id="KW-0812">Transmembrane</keyword>
<accession>A0A1F8F4H7</accession>
<dbReference type="AlphaFoldDB" id="A0A1F8F4H7"/>
<gene>
    <name evidence="2" type="ORF">A2750_00995</name>
</gene>
<dbReference type="PANTHER" id="PTHR43649:SF12">
    <property type="entry name" value="DIACETYLCHITOBIOSE BINDING PROTEIN DASA"/>
    <property type="match status" value="1"/>
</dbReference>
<dbReference type="PANTHER" id="PTHR43649">
    <property type="entry name" value="ARABINOSE-BINDING PROTEIN-RELATED"/>
    <property type="match status" value="1"/>
</dbReference>
<dbReference type="InterPro" id="IPR050490">
    <property type="entry name" value="Bact_solute-bd_prot1"/>
</dbReference>
<dbReference type="SUPFAM" id="SSF53850">
    <property type="entry name" value="Periplasmic binding protein-like II"/>
    <property type="match status" value="1"/>
</dbReference>
<evidence type="ECO:0008006" key="4">
    <source>
        <dbReference type="Google" id="ProtNLM"/>
    </source>
</evidence>
<organism evidence="2 3">
    <name type="scientific">Candidatus Yanofskybacteria bacterium RIFCSPHIGHO2_01_FULL_45_42</name>
    <dbReference type="NCBI Taxonomy" id="1802671"/>
    <lineage>
        <taxon>Bacteria</taxon>
        <taxon>Candidatus Yanofskyibacteriota</taxon>
    </lineage>
</organism>
<sequence>MQLPSLPSGNKLIYVLIGLGVLVVVLIFIVIIGGIGKQPAKVTLQLWGVFDERSAYSKAISDFKKQYPNINVTYTRQTAEDYEQKSLNAFAAGSGPDIWMIHNVWLPKHQDKLRPQPKSLKGYKLKPITTIQFKEQFVDAAFKDLVSGGQIYALPLYVDTLALYYNKNLFNSVGITRPPKIWKEVNADVEAVTRLDANGNIIQSAAALGTASNINRSTDILAALMLQSGVQMTNSDNTGAAFAKAVGQQNVGQIALEYYTDFTNPSKRTYTWNSGMHYSVDAFIEGSTAMMFNYSHQIPVIRQKAQRFDFGVAAFPQLDLTDQTNYASYWAPAVPLASKHPNEAWLFINFLASKDPATNYLVATNRPAARRDLIEAQKTDDELGIFALQALSAKSWYQVDSSAVEKIFADMINDVNFKRRSVRDALVNAESRVNVLMQKARKK</sequence>
<dbReference type="Pfam" id="PF01547">
    <property type="entry name" value="SBP_bac_1"/>
    <property type="match status" value="1"/>
</dbReference>